<evidence type="ECO:0000256" key="7">
    <source>
        <dbReference type="ARBA" id="ARBA00022840"/>
    </source>
</evidence>
<dbReference type="GO" id="GO:0005524">
    <property type="term" value="F:ATP binding"/>
    <property type="evidence" value="ECO:0007669"/>
    <property type="project" value="UniProtKB-KW"/>
</dbReference>
<dbReference type="PANTHER" id="PTHR24421">
    <property type="entry name" value="NITRATE/NITRITE SENSOR PROTEIN NARX-RELATED"/>
    <property type="match status" value="1"/>
</dbReference>
<feature type="domain" description="Histidine kinase/HSP90-like ATPase" evidence="11">
    <location>
        <begin position="220"/>
        <end position="309"/>
    </location>
</feature>
<keyword evidence="10" id="KW-0812">Transmembrane</keyword>
<comment type="caution">
    <text evidence="13">The sequence shown here is derived from an EMBL/GenBank/DDBJ whole genome shotgun (WGS) entry which is preliminary data.</text>
</comment>
<keyword evidence="14" id="KW-1185">Reference proteome</keyword>
<keyword evidence="10" id="KW-0472">Membrane</keyword>
<evidence type="ECO:0000256" key="6">
    <source>
        <dbReference type="ARBA" id="ARBA00022777"/>
    </source>
</evidence>
<dbReference type="Pfam" id="PF02518">
    <property type="entry name" value="HATPase_c"/>
    <property type="match status" value="1"/>
</dbReference>
<name>A0A1V2IAH2_9ACTN</name>
<keyword evidence="10" id="KW-1133">Transmembrane helix</keyword>
<evidence type="ECO:0000256" key="1">
    <source>
        <dbReference type="ARBA" id="ARBA00000085"/>
    </source>
</evidence>
<dbReference type="PANTHER" id="PTHR24421:SF10">
    <property type="entry name" value="NITRATE_NITRITE SENSOR PROTEIN NARQ"/>
    <property type="match status" value="1"/>
</dbReference>
<dbReference type="GO" id="GO:0000155">
    <property type="term" value="F:phosphorelay sensor kinase activity"/>
    <property type="evidence" value="ECO:0007669"/>
    <property type="project" value="InterPro"/>
</dbReference>
<dbReference type="InterPro" id="IPR050482">
    <property type="entry name" value="Sensor_HK_TwoCompSys"/>
</dbReference>
<dbReference type="Gene3D" id="3.30.565.10">
    <property type="entry name" value="Histidine kinase-like ATPase, C-terminal domain"/>
    <property type="match status" value="1"/>
</dbReference>
<reference evidence="14" key="1">
    <citation type="submission" date="2016-10" db="EMBL/GenBank/DDBJ databases">
        <title>Frankia sp. NRRL B-16386 Genome sequencing.</title>
        <authorList>
            <person name="Ghodhbane-Gtari F."/>
            <person name="Swanson E."/>
            <person name="Gueddou A."/>
            <person name="Hezbri K."/>
            <person name="Ktari K."/>
            <person name="Nouioui I."/>
            <person name="Morris K."/>
            <person name="Simpson S."/>
            <person name="Abebe-Akele F."/>
            <person name="Thomas K."/>
            <person name="Gtari M."/>
            <person name="Tisa L.S."/>
        </authorList>
    </citation>
    <scope>NUCLEOTIDE SEQUENCE [LARGE SCALE GENOMIC DNA]</scope>
    <source>
        <strain evidence="14">NRRL B-16386</strain>
    </source>
</reference>
<protein>
    <recommendedName>
        <fullName evidence="2">histidine kinase</fullName>
        <ecNumber evidence="2">2.7.13.3</ecNumber>
    </recommendedName>
</protein>
<evidence type="ECO:0000256" key="4">
    <source>
        <dbReference type="ARBA" id="ARBA00022679"/>
    </source>
</evidence>
<sequence length="338" mass="35752">MLAVYTVAACRRQRDGWIAGGVAGGVLLTVALLFQRISLGGTDVVMVELVLIAAGVGVGTRARHDARARRAREAREQSRQAVLDERLRIARELHDTLAHELALVDAQAGVADYPLDVDPAAARRALRDITQHTSAAIDDLRAALVLLRSDHDETDRPGREDPASRGLPPDGDPTRDRVLSPTVGLDRLAGLLGRFRDGGTPVTLDVVGEREDLGHNADLAAYRIIQEALTNATKHAPGAPVDVTLRWVPGYLGLEIRNAHAPSPGRPGSAGTGHGLIGLRERARVAHGRFDAGPTPDGGYRATAELPTRPRSTTGASDVRGNVRGGAAAAPDTEEPSP</sequence>
<keyword evidence="3" id="KW-0597">Phosphoprotein</keyword>
<dbReference type="InterPro" id="IPR011712">
    <property type="entry name" value="Sig_transdc_His_kin_sub3_dim/P"/>
</dbReference>
<keyword evidence="5" id="KW-0547">Nucleotide-binding</keyword>
<keyword evidence="6 13" id="KW-0418">Kinase</keyword>
<feature type="region of interest" description="Disordered" evidence="9">
    <location>
        <begin position="151"/>
        <end position="179"/>
    </location>
</feature>
<keyword evidence="4" id="KW-0808">Transferase</keyword>
<organism evidence="13 14">
    <name type="scientific">Pseudofrankia asymbiotica</name>
    <dbReference type="NCBI Taxonomy" id="1834516"/>
    <lineage>
        <taxon>Bacteria</taxon>
        <taxon>Bacillati</taxon>
        <taxon>Actinomycetota</taxon>
        <taxon>Actinomycetes</taxon>
        <taxon>Frankiales</taxon>
        <taxon>Frankiaceae</taxon>
        <taxon>Pseudofrankia</taxon>
    </lineage>
</organism>
<keyword evidence="8" id="KW-0902">Two-component regulatory system</keyword>
<dbReference type="GO" id="GO:0046983">
    <property type="term" value="F:protein dimerization activity"/>
    <property type="evidence" value="ECO:0007669"/>
    <property type="project" value="InterPro"/>
</dbReference>
<accession>A0A1V2IAH2</accession>
<comment type="catalytic activity">
    <reaction evidence="1">
        <text>ATP + protein L-histidine = ADP + protein N-phospho-L-histidine.</text>
        <dbReference type="EC" id="2.7.13.3"/>
    </reaction>
</comment>
<dbReference type="AlphaFoldDB" id="A0A1V2IAH2"/>
<dbReference type="Pfam" id="PF07730">
    <property type="entry name" value="HisKA_3"/>
    <property type="match status" value="1"/>
</dbReference>
<feature type="transmembrane region" description="Helical" evidence="10">
    <location>
        <begin position="17"/>
        <end position="38"/>
    </location>
</feature>
<dbReference type="InterPro" id="IPR036890">
    <property type="entry name" value="HATPase_C_sf"/>
</dbReference>
<dbReference type="SUPFAM" id="SSF55874">
    <property type="entry name" value="ATPase domain of HSP90 chaperone/DNA topoisomerase II/histidine kinase"/>
    <property type="match status" value="1"/>
</dbReference>
<evidence type="ECO:0000313" key="13">
    <source>
        <dbReference type="EMBL" id="ONH28645.1"/>
    </source>
</evidence>
<dbReference type="GO" id="GO:0016020">
    <property type="term" value="C:membrane"/>
    <property type="evidence" value="ECO:0007669"/>
    <property type="project" value="InterPro"/>
</dbReference>
<evidence type="ECO:0000256" key="9">
    <source>
        <dbReference type="SAM" id="MobiDB-lite"/>
    </source>
</evidence>
<dbReference type="EC" id="2.7.13.3" evidence="2"/>
<dbReference type="InterPro" id="IPR003594">
    <property type="entry name" value="HATPase_dom"/>
</dbReference>
<evidence type="ECO:0000313" key="14">
    <source>
        <dbReference type="Proteomes" id="UP000188929"/>
    </source>
</evidence>
<keyword evidence="7" id="KW-0067">ATP-binding</keyword>
<evidence type="ECO:0000259" key="12">
    <source>
        <dbReference type="Pfam" id="PF07730"/>
    </source>
</evidence>
<evidence type="ECO:0000256" key="8">
    <source>
        <dbReference type="ARBA" id="ARBA00023012"/>
    </source>
</evidence>
<dbReference type="CDD" id="cd16917">
    <property type="entry name" value="HATPase_UhpB-NarQ-NarX-like"/>
    <property type="match status" value="1"/>
</dbReference>
<evidence type="ECO:0000256" key="3">
    <source>
        <dbReference type="ARBA" id="ARBA00022553"/>
    </source>
</evidence>
<evidence type="ECO:0000256" key="10">
    <source>
        <dbReference type="SAM" id="Phobius"/>
    </source>
</evidence>
<evidence type="ECO:0000256" key="5">
    <source>
        <dbReference type="ARBA" id="ARBA00022741"/>
    </source>
</evidence>
<dbReference type="EMBL" id="MOMC01000038">
    <property type="protein sequence ID" value="ONH28645.1"/>
    <property type="molecule type" value="Genomic_DNA"/>
</dbReference>
<proteinExistence type="predicted"/>
<dbReference type="Gene3D" id="1.20.5.1930">
    <property type="match status" value="1"/>
</dbReference>
<feature type="domain" description="Signal transduction histidine kinase subgroup 3 dimerisation and phosphoacceptor" evidence="12">
    <location>
        <begin position="85"/>
        <end position="150"/>
    </location>
</feature>
<dbReference type="RefSeq" id="WP_241834937.1">
    <property type="nucleotide sequence ID" value="NZ_MOMC01000038.1"/>
</dbReference>
<gene>
    <name evidence="13" type="ORF">BL253_18840</name>
</gene>
<evidence type="ECO:0000256" key="2">
    <source>
        <dbReference type="ARBA" id="ARBA00012438"/>
    </source>
</evidence>
<feature type="transmembrane region" description="Helical" evidence="10">
    <location>
        <begin position="44"/>
        <end position="62"/>
    </location>
</feature>
<feature type="compositionally biased region" description="Basic and acidic residues" evidence="9">
    <location>
        <begin position="151"/>
        <end position="163"/>
    </location>
</feature>
<evidence type="ECO:0000259" key="11">
    <source>
        <dbReference type="Pfam" id="PF02518"/>
    </source>
</evidence>
<feature type="region of interest" description="Disordered" evidence="9">
    <location>
        <begin position="289"/>
        <end position="338"/>
    </location>
</feature>
<dbReference type="Proteomes" id="UP000188929">
    <property type="component" value="Unassembled WGS sequence"/>
</dbReference>
<dbReference type="STRING" id="1834516.BL253_18840"/>